<name>A0AA85IST4_TRIRE</name>
<dbReference type="AlphaFoldDB" id="A0AA85IST4"/>
<reference evidence="2" key="1">
    <citation type="submission" date="2022-06" db="EMBL/GenBank/DDBJ databases">
        <authorList>
            <person name="Berger JAMES D."/>
            <person name="Berger JAMES D."/>
        </authorList>
    </citation>
    <scope>NUCLEOTIDE SEQUENCE [LARGE SCALE GENOMIC DNA]</scope>
</reference>
<evidence type="ECO:0000256" key="1">
    <source>
        <dbReference type="SAM" id="SignalP"/>
    </source>
</evidence>
<evidence type="ECO:0000313" key="2">
    <source>
        <dbReference type="Proteomes" id="UP000050795"/>
    </source>
</evidence>
<feature type="signal peptide" evidence="1">
    <location>
        <begin position="1"/>
        <end position="27"/>
    </location>
</feature>
<dbReference type="Proteomes" id="UP000050795">
    <property type="component" value="Unassembled WGS sequence"/>
</dbReference>
<dbReference type="WBParaSite" id="TREG1_11930.1">
    <property type="protein sequence ID" value="TREG1_11930.1"/>
    <property type="gene ID" value="TREG1_11930"/>
</dbReference>
<keyword evidence="2" id="KW-1185">Reference proteome</keyword>
<keyword evidence="1" id="KW-0732">Signal</keyword>
<protein>
    <submittedName>
        <fullName evidence="3">Uncharacterized protein</fullName>
    </submittedName>
</protein>
<evidence type="ECO:0000313" key="3">
    <source>
        <dbReference type="WBParaSite" id="TREG1_11930.1"/>
    </source>
</evidence>
<sequence length="101" mass="11443">MRPGYYFISEILLTFGIIFLGVTQVIGDENSLEVFRSHINDCYTNSAALGESLISCLQCVQNSKDECNRVCLSTEEDESECTRNCWRYAKYGTFSCRTNLG</sequence>
<accession>A0AA85IST4</accession>
<proteinExistence type="predicted"/>
<feature type="chain" id="PRO_5041719070" evidence="1">
    <location>
        <begin position="28"/>
        <end position="101"/>
    </location>
</feature>
<organism evidence="2 3">
    <name type="scientific">Trichobilharzia regenti</name>
    <name type="common">Nasal bird schistosome</name>
    <dbReference type="NCBI Taxonomy" id="157069"/>
    <lineage>
        <taxon>Eukaryota</taxon>
        <taxon>Metazoa</taxon>
        <taxon>Spiralia</taxon>
        <taxon>Lophotrochozoa</taxon>
        <taxon>Platyhelminthes</taxon>
        <taxon>Trematoda</taxon>
        <taxon>Digenea</taxon>
        <taxon>Strigeidida</taxon>
        <taxon>Schistosomatoidea</taxon>
        <taxon>Schistosomatidae</taxon>
        <taxon>Trichobilharzia</taxon>
    </lineage>
</organism>
<reference evidence="3" key="2">
    <citation type="submission" date="2023-11" db="UniProtKB">
        <authorList>
            <consortium name="WormBaseParasite"/>
        </authorList>
    </citation>
    <scope>IDENTIFICATION</scope>
</reference>